<proteinExistence type="predicted"/>
<feature type="non-terminal residue" evidence="3">
    <location>
        <position position="136"/>
    </location>
</feature>
<protein>
    <recommendedName>
        <fullName evidence="2">Laminin G domain-containing protein</fullName>
    </recommendedName>
</protein>
<dbReference type="Pfam" id="PF00008">
    <property type="entry name" value="EGF"/>
    <property type="match status" value="1"/>
</dbReference>
<gene>
    <name evidence="3" type="ORF">g.47110</name>
</gene>
<feature type="non-terminal residue" evidence="3">
    <location>
        <position position="1"/>
    </location>
</feature>
<name>A0A1B6G917_9HEMI</name>
<evidence type="ECO:0000313" key="3">
    <source>
        <dbReference type="EMBL" id="JAS58935.1"/>
    </source>
</evidence>
<dbReference type="Gene3D" id="2.10.25.10">
    <property type="entry name" value="Laminin"/>
    <property type="match status" value="1"/>
</dbReference>
<organism evidence="3">
    <name type="scientific">Cuerna arida</name>
    <dbReference type="NCBI Taxonomy" id="1464854"/>
    <lineage>
        <taxon>Eukaryota</taxon>
        <taxon>Metazoa</taxon>
        <taxon>Ecdysozoa</taxon>
        <taxon>Arthropoda</taxon>
        <taxon>Hexapoda</taxon>
        <taxon>Insecta</taxon>
        <taxon>Pterygota</taxon>
        <taxon>Neoptera</taxon>
        <taxon>Paraneoptera</taxon>
        <taxon>Hemiptera</taxon>
        <taxon>Auchenorrhyncha</taxon>
        <taxon>Membracoidea</taxon>
        <taxon>Cicadellidae</taxon>
        <taxon>Cicadellinae</taxon>
        <taxon>Proconiini</taxon>
        <taxon>Cuerna</taxon>
    </lineage>
</organism>
<evidence type="ECO:0000256" key="1">
    <source>
        <dbReference type="PROSITE-ProRule" id="PRU00122"/>
    </source>
</evidence>
<dbReference type="SUPFAM" id="SSF57196">
    <property type="entry name" value="EGF/Laminin"/>
    <property type="match status" value="1"/>
</dbReference>
<sequence length="136" mass="15236">GDWFALTIRLDENDRSLLKVKHDSGTAVVVISLDSLDFSDMVAKADILLGASFNQFETDDDTNYFKGCIGNVAFNNISLWYKNPDNVSLFDTYFKAETTIGDNRYGCILCGDKQCKNNGKCVDKYESYNCSCLDGY</sequence>
<accession>A0A1B6G917</accession>
<dbReference type="InterPro" id="IPR001791">
    <property type="entry name" value="Laminin_G"/>
</dbReference>
<dbReference type="CDD" id="cd00054">
    <property type="entry name" value="EGF_CA"/>
    <property type="match status" value="1"/>
</dbReference>
<dbReference type="EMBL" id="GECZ01010834">
    <property type="protein sequence ID" value="JAS58935.1"/>
    <property type="molecule type" value="Transcribed_RNA"/>
</dbReference>
<dbReference type="AlphaFoldDB" id="A0A1B6G917"/>
<dbReference type="PROSITE" id="PS50025">
    <property type="entry name" value="LAM_G_DOMAIN"/>
    <property type="match status" value="1"/>
</dbReference>
<feature type="domain" description="Laminin G" evidence="2">
    <location>
        <begin position="1"/>
        <end position="107"/>
    </location>
</feature>
<reference evidence="3" key="1">
    <citation type="submission" date="2015-11" db="EMBL/GenBank/DDBJ databases">
        <title>De novo transcriptome assembly of four potential Pierce s Disease insect vectors from Arizona vineyards.</title>
        <authorList>
            <person name="Tassone E.E."/>
        </authorList>
    </citation>
    <scope>NUCLEOTIDE SEQUENCE</scope>
</reference>
<dbReference type="InterPro" id="IPR000742">
    <property type="entry name" value="EGF"/>
</dbReference>
<comment type="caution">
    <text evidence="1">Lacks conserved residue(s) required for the propagation of feature annotation.</text>
</comment>
<evidence type="ECO:0000259" key="2">
    <source>
        <dbReference type="PROSITE" id="PS50025"/>
    </source>
</evidence>